<accession>A0A1F7IEK1</accession>
<comment type="function">
    <text evidence="2">Required for morphogenesis under gluconeogenic growth conditions.</text>
</comment>
<dbReference type="HAMAP" id="MF_00973">
    <property type="entry name" value="Gluconeogen_factor"/>
    <property type="match status" value="1"/>
</dbReference>
<comment type="subcellular location">
    <subcellularLocation>
        <location evidence="2">Cytoplasm</location>
    </subcellularLocation>
</comment>
<dbReference type="Proteomes" id="UP000177698">
    <property type="component" value="Unassembled WGS sequence"/>
</dbReference>
<gene>
    <name evidence="3" type="ORF">A2954_03670</name>
</gene>
<dbReference type="CDD" id="cd07187">
    <property type="entry name" value="YvcK_like"/>
    <property type="match status" value="1"/>
</dbReference>
<dbReference type="AlphaFoldDB" id="A0A1F7IEK1"/>
<dbReference type="SUPFAM" id="SSF142338">
    <property type="entry name" value="CofD-like"/>
    <property type="match status" value="1"/>
</dbReference>
<protein>
    <recommendedName>
        <fullName evidence="2">Putative gluconeogenesis factor</fullName>
    </recommendedName>
</protein>
<comment type="similarity">
    <text evidence="2">Belongs to the gluconeogenesis factor family.</text>
</comment>
<comment type="caution">
    <text evidence="3">The sequence shown here is derived from an EMBL/GenBank/DDBJ whole genome shotgun (WGS) entry which is preliminary data.</text>
</comment>
<dbReference type="GO" id="GO:0008360">
    <property type="term" value="P:regulation of cell shape"/>
    <property type="evidence" value="ECO:0007669"/>
    <property type="project" value="UniProtKB-UniRule"/>
</dbReference>
<evidence type="ECO:0000256" key="1">
    <source>
        <dbReference type="ARBA" id="ARBA00022490"/>
    </source>
</evidence>
<dbReference type="STRING" id="1802056.A2954_03670"/>
<reference evidence="3 4" key="1">
    <citation type="journal article" date="2016" name="Nat. Commun.">
        <title>Thousands of microbial genomes shed light on interconnected biogeochemical processes in an aquifer system.</title>
        <authorList>
            <person name="Anantharaman K."/>
            <person name="Brown C.T."/>
            <person name="Hug L.A."/>
            <person name="Sharon I."/>
            <person name="Castelle C.J."/>
            <person name="Probst A.J."/>
            <person name="Thomas B.C."/>
            <person name="Singh A."/>
            <person name="Wilkins M.J."/>
            <person name="Karaoz U."/>
            <person name="Brodie E.L."/>
            <person name="Williams K.H."/>
            <person name="Hubbard S.S."/>
            <person name="Banfield J.F."/>
        </authorList>
    </citation>
    <scope>NUCLEOTIDE SEQUENCE [LARGE SCALE GENOMIC DNA]</scope>
</reference>
<keyword evidence="1 2" id="KW-0963">Cytoplasm</keyword>
<sequence>MKKITVIGGGTGTFVVLSGLKQYPLNLGVIVTMMDSGGSTGKLRDQLGVLPPGDLRQALVALSEAPLLWRKLFLYRFENGDFAGHNFGNLFLSALEKVSTNYDEVMDTVSYVLKTKGHVFPVTYQKTNLCVEYESGSIIKGEGNIDKNYKETSRVKKAYLEPTVLANPKAIRQLSESDFIIVGPGDMYASIVPVLLVNGIKEALIKSSAKIIYNLNLMTKSGQTPKYKASDHISDLEKYLGRTLDYIILNNAELPLDIVQWYKSQHEQPVENDLHLLSMKSKIIEADVVDKKNYSKSSADKFVDPLVRSILRHDSTKLAKILKKIVI</sequence>
<proteinExistence type="inferred from homology"/>
<name>A0A1F7IEK1_9BACT</name>
<dbReference type="Pfam" id="PF01933">
    <property type="entry name" value="CofD"/>
    <property type="match status" value="1"/>
</dbReference>
<dbReference type="InterPro" id="IPR002882">
    <property type="entry name" value="CofD"/>
</dbReference>
<dbReference type="GO" id="GO:0005737">
    <property type="term" value="C:cytoplasm"/>
    <property type="evidence" value="ECO:0007669"/>
    <property type="project" value="UniProtKB-SubCell"/>
</dbReference>
<dbReference type="GO" id="GO:0043743">
    <property type="term" value="F:LPPG:FO 2-phospho-L-lactate transferase activity"/>
    <property type="evidence" value="ECO:0007669"/>
    <property type="project" value="InterPro"/>
</dbReference>
<evidence type="ECO:0000256" key="2">
    <source>
        <dbReference type="HAMAP-Rule" id="MF_00973"/>
    </source>
</evidence>
<dbReference type="PANTHER" id="PTHR30135:SF3">
    <property type="entry name" value="GLUCONEOGENESIS FACTOR-RELATED"/>
    <property type="match status" value="1"/>
</dbReference>
<dbReference type="NCBIfam" id="TIGR01826">
    <property type="entry name" value="CofD_related"/>
    <property type="match status" value="1"/>
</dbReference>
<dbReference type="InterPro" id="IPR038136">
    <property type="entry name" value="CofD-like_dom_sf"/>
</dbReference>
<evidence type="ECO:0000313" key="3">
    <source>
        <dbReference type="EMBL" id="OGK41788.1"/>
    </source>
</evidence>
<dbReference type="EMBL" id="MGAG01000009">
    <property type="protein sequence ID" value="OGK41788.1"/>
    <property type="molecule type" value="Genomic_DNA"/>
</dbReference>
<organism evidence="3 4">
    <name type="scientific">Candidatus Roizmanbacteria bacterium RIFCSPLOWO2_01_FULL_37_12</name>
    <dbReference type="NCBI Taxonomy" id="1802056"/>
    <lineage>
        <taxon>Bacteria</taxon>
        <taxon>Candidatus Roizmaniibacteriota</taxon>
    </lineage>
</organism>
<evidence type="ECO:0000313" key="4">
    <source>
        <dbReference type="Proteomes" id="UP000177698"/>
    </source>
</evidence>
<dbReference type="Gene3D" id="3.40.50.10680">
    <property type="entry name" value="CofD-like domains"/>
    <property type="match status" value="1"/>
</dbReference>
<dbReference type="PANTHER" id="PTHR30135">
    <property type="entry name" value="UNCHARACTERIZED PROTEIN YVCK-RELATED"/>
    <property type="match status" value="1"/>
</dbReference>
<dbReference type="InterPro" id="IPR010119">
    <property type="entry name" value="Gluconeogen_factor"/>
</dbReference>